<evidence type="ECO:0000259" key="5">
    <source>
        <dbReference type="PROSITE" id="PS50102"/>
    </source>
</evidence>
<evidence type="ECO:0000256" key="1">
    <source>
        <dbReference type="ARBA" id="ARBA00022884"/>
    </source>
</evidence>
<feature type="coiled-coil region" evidence="3">
    <location>
        <begin position="234"/>
        <end position="282"/>
    </location>
</feature>
<dbReference type="InterPro" id="IPR035979">
    <property type="entry name" value="RBD_domain_sf"/>
</dbReference>
<dbReference type="GO" id="GO:0005634">
    <property type="term" value="C:nucleus"/>
    <property type="evidence" value="ECO:0007669"/>
    <property type="project" value="TreeGrafter"/>
</dbReference>
<evidence type="ECO:0000313" key="6">
    <source>
        <dbReference type="EMBL" id="KAJ6842096.1"/>
    </source>
</evidence>
<reference evidence="6" key="1">
    <citation type="journal article" date="2023" name="GigaByte">
        <title>Genome assembly of the bearded iris, Iris pallida Lam.</title>
        <authorList>
            <person name="Bruccoleri R.E."/>
            <person name="Oakeley E.J."/>
            <person name="Faust A.M.E."/>
            <person name="Altorfer M."/>
            <person name="Dessus-Babus S."/>
            <person name="Burckhardt D."/>
            <person name="Oertli M."/>
            <person name="Naumann U."/>
            <person name="Petersen F."/>
            <person name="Wong J."/>
        </authorList>
    </citation>
    <scope>NUCLEOTIDE SEQUENCE</scope>
    <source>
        <strain evidence="6">GSM-AAB239-AS_SAM_17_03QT</strain>
    </source>
</reference>
<comment type="caution">
    <text evidence="6">The sequence shown here is derived from an EMBL/GenBank/DDBJ whole genome shotgun (WGS) entry which is preliminary data.</text>
</comment>
<dbReference type="Pfam" id="PF00076">
    <property type="entry name" value="RRM_1"/>
    <property type="match status" value="1"/>
</dbReference>
<evidence type="ECO:0000313" key="7">
    <source>
        <dbReference type="Proteomes" id="UP001140949"/>
    </source>
</evidence>
<dbReference type="GO" id="GO:0005739">
    <property type="term" value="C:mitochondrion"/>
    <property type="evidence" value="ECO:0007669"/>
    <property type="project" value="TreeGrafter"/>
</dbReference>
<evidence type="ECO:0000256" key="4">
    <source>
        <dbReference type="SAM" id="MobiDB-lite"/>
    </source>
</evidence>
<evidence type="ECO:0000256" key="3">
    <source>
        <dbReference type="SAM" id="Coils"/>
    </source>
</evidence>
<protein>
    <submittedName>
        <fullName evidence="6">Glycine-rich RNA-binding protein RZ1B isoform X1</fullName>
    </submittedName>
</protein>
<keyword evidence="7" id="KW-1185">Reference proteome</keyword>
<dbReference type="AlphaFoldDB" id="A0AAX6HM26"/>
<accession>A0AAX6HM26</accession>
<dbReference type="PROSITE" id="PS50102">
    <property type="entry name" value="RRM"/>
    <property type="match status" value="1"/>
</dbReference>
<organism evidence="6 7">
    <name type="scientific">Iris pallida</name>
    <name type="common">Sweet iris</name>
    <dbReference type="NCBI Taxonomy" id="29817"/>
    <lineage>
        <taxon>Eukaryota</taxon>
        <taxon>Viridiplantae</taxon>
        <taxon>Streptophyta</taxon>
        <taxon>Embryophyta</taxon>
        <taxon>Tracheophyta</taxon>
        <taxon>Spermatophyta</taxon>
        <taxon>Magnoliopsida</taxon>
        <taxon>Liliopsida</taxon>
        <taxon>Asparagales</taxon>
        <taxon>Iridaceae</taxon>
        <taxon>Iridoideae</taxon>
        <taxon>Irideae</taxon>
        <taxon>Iris</taxon>
    </lineage>
</organism>
<feature type="region of interest" description="Disordered" evidence="4">
    <location>
        <begin position="153"/>
        <end position="234"/>
    </location>
</feature>
<dbReference type="Gene3D" id="3.30.70.330">
    <property type="match status" value="1"/>
</dbReference>
<sequence length="341" mass="40486">MTIDDENSIYVGGLPYDATEEELRRVFDLFGSVVAVKIVNDRDVGRKCYGFVTFTNPRSAVHAISDMHGRTIRGRVVIVNEVRTRAGRPNFHRENFRRDTGRDVEWDGDRDRDHVRDRDRYRDRSIERSHDRDRERERERDYEFGRDFDRSRDNAFDRGRDRSDHDQEHSRDHDRDWDGDHDMDWGQDREVDKLKDHDADRDKDKKQQSRNRIGGARVDHRRSRELSNSSDEYHQQVRDELDLSIQRHEELQQELLLIEGNLEQKRNLVSDLEKKSKKLEDSLITSKKLTSQRQSLLTKLHKCFLQAQDCTERLKSSEQDLKALTEAAEIDVDEEDGIREI</sequence>
<dbReference type="SUPFAM" id="SSF54928">
    <property type="entry name" value="RNA-binding domain, RBD"/>
    <property type="match status" value="1"/>
</dbReference>
<dbReference type="PANTHER" id="PTHR48024:SF56">
    <property type="entry name" value="HETEROGENEOUS NUCLEAR RIBONUCLEOPROTEIN A0"/>
    <property type="match status" value="1"/>
</dbReference>
<feature type="domain" description="RRM" evidence="5">
    <location>
        <begin position="7"/>
        <end position="84"/>
    </location>
</feature>
<gene>
    <name evidence="6" type="ORF">M6B38_303375</name>
</gene>
<feature type="compositionally biased region" description="Basic and acidic residues" evidence="4">
    <location>
        <begin position="153"/>
        <end position="207"/>
    </location>
</feature>
<dbReference type="Proteomes" id="UP001140949">
    <property type="component" value="Unassembled WGS sequence"/>
</dbReference>
<dbReference type="PANTHER" id="PTHR48024">
    <property type="entry name" value="GEO13361P1-RELATED"/>
    <property type="match status" value="1"/>
</dbReference>
<dbReference type="InterPro" id="IPR012677">
    <property type="entry name" value="Nucleotide-bd_a/b_plait_sf"/>
</dbReference>
<keyword evidence="1 2" id="KW-0694">RNA-binding</keyword>
<dbReference type="GO" id="GO:0003723">
    <property type="term" value="F:RNA binding"/>
    <property type="evidence" value="ECO:0007669"/>
    <property type="project" value="UniProtKB-UniRule"/>
</dbReference>
<name>A0AAX6HM26_IRIPA</name>
<dbReference type="CDD" id="cd00590">
    <property type="entry name" value="RRM_SF"/>
    <property type="match status" value="1"/>
</dbReference>
<dbReference type="InterPro" id="IPR050886">
    <property type="entry name" value="RNA-binding_reg"/>
</dbReference>
<dbReference type="SMART" id="SM00360">
    <property type="entry name" value="RRM"/>
    <property type="match status" value="1"/>
</dbReference>
<proteinExistence type="predicted"/>
<evidence type="ECO:0000256" key="2">
    <source>
        <dbReference type="PROSITE-ProRule" id="PRU00176"/>
    </source>
</evidence>
<reference evidence="6" key="2">
    <citation type="submission" date="2023-04" db="EMBL/GenBank/DDBJ databases">
        <authorList>
            <person name="Bruccoleri R.E."/>
            <person name="Oakeley E.J."/>
            <person name="Faust A.-M."/>
            <person name="Dessus-Babus S."/>
            <person name="Altorfer M."/>
            <person name="Burckhardt D."/>
            <person name="Oertli M."/>
            <person name="Naumann U."/>
            <person name="Petersen F."/>
            <person name="Wong J."/>
        </authorList>
    </citation>
    <scope>NUCLEOTIDE SEQUENCE</scope>
    <source>
        <strain evidence="6">GSM-AAB239-AS_SAM_17_03QT</strain>
        <tissue evidence="6">Leaf</tissue>
    </source>
</reference>
<keyword evidence="3" id="KW-0175">Coiled coil</keyword>
<dbReference type="EMBL" id="JANAVB010008000">
    <property type="protein sequence ID" value="KAJ6842096.1"/>
    <property type="molecule type" value="Genomic_DNA"/>
</dbReference>
<dbReference type="InterPro" id="IPR000504">
    <property type="entry name" value="RRM_dom"/>
</dbReference>